<dbReference type="NCBIfam" id="TIGR00765">
    <property type="entry name" value="yihY_not_rbn"/>
    <property type="match status" value="1"/>
</dbReference>
<comment type="subcellular location">
    <subcellularLocation>
        <location evidence="1">Cell membrane</location>
        <topology evidence="1">Multi-pass membrane protein</topology>
    </subcellularLocation>
</comment>
<dbReference type="PANTHER" id="PTHR30213:SF1">
    <property type="entry name" value="INNER MEMBRANE PROTEIN YHJD"/>
    <property type="match status" value="1"/>
</dbReference>
<evidence type="ECO:0000313" key="7">
    <source>
        <dbReference type="EMBL" id="RKQ93677.1"/>
    </source>
</evidence>
<organism evidence="7 8">
    <name type="scientific">Solirubrobacter pauli</name>
    <dbReference type="NCBI Taxonomy" id="166793"/>
    <lineage>
        <taxon>Bacteria</taxon>
        <taxon>Bacillati</taxon>
        <taxon>Actinomycetota</taxon>
        <taxon>Thermoleophilia</taxon>
        <taxon>Solirubrobacterales</taxon>
        <taxon>Solirubrobacteraceae</taxon>
        <taxon>Solirubrobacter</taxon>
    </lineage>
</organism>
<dbReference type="PANTHER" id="PTHR30213">
    <property type="entry name" value="INNER MEMBRANE PROTEIN YHJD"/>
    <property type="match status" value="1"/>
</dbReference>
<dbReference type="RefSeq" id="WP_170179169.1">
    <property type="nucleotide sequence ID" value="NZ_RBIL01000001.1"/>
</dbReference>
<feature type="transmembrane region" description="Helical" evidence="6">
    <location>
        <begin position="208"/>
        <end position="227"/>
    </location>
</feature>
<dbReference type="InterPro" id="IPR017039">
    <property type="entry name" value="Virul_fac_BrkB"/>
</dbReference>
<dbReference type="Proteomes" id="UP000278962">
    <property type="component" value="Unassembled WGS sequence"/>
</dbReference>
<keyword evidence="8" id="KW-1185">Reference proteome</keyword>
<proteinExistence type="predicted"/>
<evidence type="ECO:0000256" key="1">
    <source>
        <dbReference type="ARBA" id="ARBA00004651"/>
    </source>
</evidence>
<dbReference type="EMBL" id="RBIL01000001">
    <property type="protein sequence ID" value="RKQ93677.1"/>
    <property type="molecule type" value="Genomic_DNA"/>
</dbReference>
<dbReference type="GO" id="GO:0005886">
    <property type="term" value="C:plasma membrane"/>
    <property type="evidence" value="ECO:0007669"/>
    <property type="project" value="UniProtKB-SubCell"/>
</dbReference>
<name>A0A660LEX9_9ACTN</name>
<dbReference type="Pfam" id="PF03631">
    <property type="entry name" value="Virul_fac_BrkB"/>
    <property type="match status" value="1"/>
</dbReference>
<gene>
    <name evidence="7" type="ORF">C8N24_3548</name>
</gene>
<evidence type="ECO:0000256" key="6">
    <source>
        <dbReference type="SAM" id="Phobius"/>
    </source>
</evidence>
<reference evidence="7 8" key="1">
    <citation type="submission" date="2018-10" db="EMBL/GenBank/DDBJ databases">
        <title>Genomic Encyclopedia of Archaeal and Bacterial Type Strains, Phase II (KMG-II): from individual species to whole genera.</title>
        <authorList>
            <person name="Goeker M."/>
        </authorList>
    </citation>
    <scope>NUCLEOTIDE SEQUENCE [LARGE SCALE GENOMIC DNA]</scope>
    <source>
        <strain evidence="7 8">DSM 14954</strain>
    </source>
</reference>
<evidence type="ECO:0000256" key="2">
    <source>
        <dbReference type="ARBA" id="ARBA00022475"/>
    </source>
</evidence>
<keyword evidence="3 6" id="KW-0812">Transmembrane</keyword>
<feature type="transmembrane region" description="Helical" evidence="6">
    <location>
        <begin position="35"/>
        <end position="58"/>
    </location>
</feature>
<evidence type="ECO:0000313" key="8">
    <source>
        <dbReference type="Proteomes" id="UP000278962"/>
    </source>
</evidence>
<comment type="caution">
    <text evidence="7">The sequence shown here is derived from an EMBL/GenBank/DDBJ whole genome shotgun (WGS) entry which is preliminary data.</text>
</comment>
<evidence type="ECO:0000256" key="3">
    <source>
        <dbReference type="ARBA" id="ARBA00022692"/>
    </source>
</evidence>
<feature type="transmembrane region" description="Helical" evidence="6">
    <location>
        <begin position="173"/>
        <end position="196"/>
    </location>
</feature>
<dbReference type="PIRSF" id="PIRSF035875">
    <property type="entry name" value="RNase_BN"/>
    <property type="match status" value="1"/>
</dbReference>
<dbReference type="AlphaFoldDB" id="A0A660LEX9"/>
<feature type="transmembrane region" description="Helical" evidence="6">
    <location>
        <begin position="100"/>
        <end position="119"/>
    </location>
</feature>
<feature type="transmembrane region" description="Helical" evidence="6">
    <location>
        <begin position="239"/>
        <end position="263"/>
    </location>
</feature>
<keyword evidence="2" id="KW-1003">Cell membrane</keyword>
<evidence type="ECO:0000256" key="5">
    <source>
        <dbReference type="ARBA" id="ARBA00023136"/>
    </source>
</evidence>
<accession>A0A660LEX9</accession>
<keyword evidence="4 6" id="KW-1133">Transmembrane helix</keyword>
<feature type="transmembrane region" description="Helical" evidence="6">
    <location>
        <begin position="140"/>
        <end position="161"/>
    </location>
</feature>
<keyword evidence="5 6" id="KW-0472">Membrane</keyword>
<evidence type="ECO:0000256" key="4">
    <source>
        <dbReference type="ARBA" id="ARBA00022989"/>
    </source>
</evidence>
<sequence>MPPAVRRITARALLTLKRACVEFVDDRGHRDAAQIAFFAVLSFVPLSMLLVGGFGLFFEDADIRRRVVLAVFENVPLSQDADRARLESTVGDALDNTGRLGPVSVLLLLVAASGVMGALRHAINQAWDIDTRPPLVRRKALDLALVLGASTVLVFSVSLSATREAADWLGDAGWALDLVGDVLPFAFTVAVVLFLYRVLPSPRPKTREIWPGAVVAALLISVTRGALEIYFEHLADFGALYGSLGALMALLIFVYAVSMILVFGAEYASEWSRLPDGDVTFSTIVGSSKTASRF</sequence>
<protein>
    <submittedName>
        <fullName evidence="7">YihY family inner membrane protein</fullName>
    </submittedName>
</protein>